<name>M2U3N8_9SPHN</name>
<accession>M2U3N8</accession>
<gene>
    <name evidence="1" type="ORF">C725_2039</name>
</gene>
<reference evidence="1 2" key="1">
    <citation type="journal article" date="2013" name="Genome Announc.">
        <title>Draft Genome Sequence of Strain JLT2015T, Belonging to the Family Sphingomonadaceae of the Alphaproteobacteria.</title>
        <authorList>
            <person name="Tang K."/>
            <person name="Liu K."/>
            <person name="Li S."/>
            <person name="Jiao N."/>
        </authorList>
    </citation>
    <scope>NUCLEOTIDE SEQUENCE [LARGE SCALE GENOMIC DNA]</scope>
    <source>
        <strain evidence="1 2">JLT2015</strain>
    </source>
</reference>
<evidence type="ECO:0000313" key="2">
    <source>
        <dbReference type="Proteomes" id="UP000011717"/>
    </source>
</evidence>
<comment type="caution">
    <text evidence="1">The sequence shown here is derived from an EMBL/GenBank/DDBJ whole genome shotgun (WGS) entry which is preliminary data.</text>
</comment>
<keyword evidence="2" id="KW-1185">Reference proteome</keyword>
<sequence length="56" mass="5942">MTGGAYSSTVCAPKNGDELIAGSTVLGGMHAEKSQHQHCDWCKGWTHTVFQSDAGF</sequence>
<protein>
    <submittedName>
        <fullName evidence="1">Uncharacterized protein</fullName>
    </submittedName>
</protein>
<dbReference type="Proteomes" id="UP000011717">
    <property type="component" value="Unassembled WGS sequence"/>
</dbReference>
<proteinExistence type="predicted"/>
<organism evidence="1 2">
    <name type="scientific">Pacificimonas flava</name>
    <dbReference type="NCBI Taxonomy" id="1234595"/>
    <lineage>
        <taxon>Bacteria</taxon>
        <taxon>Pseudomonadati</taxon>
        <taxon>Pseudomonadota</taxon>
        <taxon>Alphaproteobacteria</taxon>
        <taxon>Sphingomonadales</taxon>
        <taxon>Sphingosinicellaceae</taxon>
        <taxon>Pacificimonas</taxon>
    </lineage>
</organism>
<evidence type="ECO:0000313" key="1">
    <source>
        <dbReference type="EMBL" id="EMD82652.1"/>
    </source>
</evidence>
<dbReference type="OrthoDB" id="7186766at2"/>
<dbReference type="AlphaFoldDB" id="M2U3N8"/>
<dbReference type="EMBL" id="AMRV01000006">
    <property type="protein sequence ID" value="EMD82652.1"/>
    <property type="molecule type" value="Genomic_DNA"/>
</dbReference>